<dbReference type="InterPro" id="IPR002562">
    <property type="entry name" value="3'-5'_exonuclease_dom"/>
</dbReference>
<dbReference type="EC" id="3.1.13.5" evidence="6"/>
<dbReference type="Pfam" id="PF01612">
    <property type="entry name" value="DNA_pol_A_exo1"/>
    <property type="match status" value="1"/>
</dbReference>
<organism evidence="8 9">
    <name type="scientific">Muricoccus vinaceus</name>
    <dbReference type="NCBI Taxonomy" id="424704"/>
    <lineage>
        <taxon>Bacteria</taxon>
        <taxon>Pseudomonadati</taxon>
        <taxon>Pseudomonadota</taxon>
        <taxon>Alphaproteobacteria</taxon>
        <taxon>Acetobacterales</taxon>
        <taxon>Roseomonadaceae</taxon>
        <taxon>Muricoccus</taxon>
    </lineage>
</organism>
<dbReference type="InterPro" id="IPR012337">
    <property type="entry name" value="RNaseH-like_sf"/>
</dbReference>
<evidence type="ECO:0000256" key="5">
    <source>
        <dbReference type="ARBA" id="ARBA00022839"/>
    </source>
</evidence>
<comment type="subcellular location">
    <subcellularLocation>
        <location evidence="6">Cytoplasm</location>
    </subcellularLocation>
</comment>
<reference evidence="8 9" key="1">
    <citation type="submission" date="2024-09" db="EMBL/GenBank/DDBJ databases">
        <authorList>
            <person name="Sun Q."/>
            <person name="Mori K."/>
        </authorList>
    </citation>
    <scope>NUCLEOTIDE SEQUENCE [LARGE SCALE GENOMIC DNA]</scope>
    <source>
        <strain evidence="8 9">CCM 7468</strain>
    </source>
</reference>
<comment type="caution">
    <text evidence="8">The sequence shown here is derived from an EMBL/GenBank/DDBJ whole genome shotgun (WGS) entry which is preliminary data.</text>
</comment>
<keyword evidence="5 6" id="KW-0269">Exonuclease</keyword>
<evidence type="ECO:0000313" key="8">
    <source>
        <dbReference type="EMBL" id="MFC0387334.1"/>
    </source>
</evidence>
<dbReference type="SMART" id="SM00341">
    <property type="entry name" value="HRDC"/>
    <property type="match status" value="1"/>
</dbReference>
<dbReference type="PROSITE" id="PS50967">
    <property type="entry name" value="HRDC"/>
    <property type="match status" value="1"/>
</dbReference>
<sequence>MSRRPSAADPEPVLITTTEELVPLCERLRQEPFVTVDTEFMRERTYWPELCVVQLGGSQDTAVVDAMAPGLDLAPLGALLADEEVVKVFHACRQDVEIFLLRFGRTPAPMFDTQVAAMVAGFGDQASYDSLARALAGAQIDKAHRFSDWAARPLSPAQITYAAGDVTHLRRIYVALRDRLGKDGRLEWVAEEMAALTDPATYGTDPDSAWEKLRPRTTNRRFLGTLRAIAAWREREAQRVNIPRQRLLRDESLLEVAATAPTDAGALARARGVTDGFARGKSGASLIQAIEEAKSLPEDALPEAPRDRSGPSASPALVALLKVLLAAKAEEHQVAPRLLASSDELDRLASDAPADLPALQGWRRRVFGADALALRGGELALGVEGRRVRLIRPAAARGAAGGVATPTLATD</sequence>
<dbReference type="InterPro" id="IPR036397">
    <property type="entry name" value="RNaseH_sf"/>
</dbReference>
<dbReference type="SUPFAM" id="SSF53098">
    <property type="entry name" value="Ribonuclease H-like"/>
    <property type="match status" value="1"/>
</dbReference>
<dbReference type="GO" id="GO:0033890">
    <property type="term" value="F:ribonuclease D activity"/>
    <property type="evidence" value="ECO:0007669"/>
    <property type="project" value="UniProtKB-EC"/>
</dbReference>
<evidence type="ECO:0000313" key="9">
    <source>
        <dbReference type="Proteomes" id="UP001589789"/>
    </source>
</evidence>
<keyword evidence="4 6" id="KW-0378">Hydrolase</keyword>
<dbReference type="Gene3D" id="1.10.150.80">
    <property type="entry name" value="HRDC domain"/>
    <property type="match status" value="1"/>
</dbReference>
<feature type="domain" description="HRDC" evidence="7">
    <location>
        <begin position="219"/>
        <end position="300"/>
    </location>
</feature>
<dbReference type="InterPro" id="IPR010997">
    <property type="entry name" value="HRDC-like_sf"/>
</dbReference>
<dbReference type="InterPro" id="IPR006292">
    <property type="entry name" value="RNase_D"/>
</dbReference>
<keyword evidence="2 6" id="KW-0819">tRNA processing</keyword>
<dbReference type="EMBL" id="JBHLVZ010000060">
    <property type="protein sequence ID" value="MFC0387334.1"/>
    <property type="molecule type" value="Genomic_DNA"/>
</dbReference>
<dbReference type="CDD" id="cd06142">
    <property type="entry name" value="RNaseD_exo"/>
    <property type="match status" value="1"/>
</dbReference>
<dbReference type="InterPro" id="IPR051086">
    <property type="entry name" value="RNase_D-like"/>
</dbReference>
<keyword evidence="1 6" id="KW-0963">Cytoplasm</keyword>
<proteinExistence type="inferred from homology"/>
<protein>
    <recommendedName>
        <fullName evidence="6">Ribonuclease D</fullName>
        <shortName evidence="6">RNase D</shortName>
        <ecNumber evidence="6">3.1.13.5</ecNumber>
    </recommendedName>
</protein>
<dbReference type="Pfam" id="PF00570">
    <property type="entry name" value="HRDC"/>
    <property type="match status" value="1"/>
</dbReference>
<keyword evidence="3 6" id="KW-0540">Nuclease</keyword>
<evidence type="ECO:0000256" key="3">
    <source>
        <dbReference type="ARBA" id="ARBA00022722"/>
    </source>
</evidence>
<dbReference type="Gene3D" id="3.30.420.10">
    <property type="entry name" value="Ribonuclease H-like superfamily/Ribonuclease H"/>
    <property type="match status" value="1"/>
</dbReference>
<dbReference type="SMART" id="SM00474">
    <property type="entry name" value="35EXOc"/>
    <property type="match status" value="1"/>
</dbReference>
<evidence type="ECO:0000256" key="4">
    <source>
        <dbReference type="ARBA" id="ARBA00022801"/>
    </source>
</evidence>
<name>A0ABV6IUP6_9PROT</name>
<comment type="catalytic activity">
    <reaction evidence="6">
        <text>Exonucleolytic cleavage that removes extra residues from the 3'-terminus of tRNA to produce 5'-mononucleotides.</text>
        <dbReference type="EC" id="3.1.13.5"/>
    </reaction>
</comment>
<dbReference type="NCBIfam" id="TIGR01388">
    <property type="entry name" value="rnd"/>
    <property type="match status" value="1"/>
</dbReference>
<dbReference type="SUPFAM" id="SSF47819">
    <property type="entry name" value="HRDC-like"/>
    <property type="match status" value="2"/>
</dbReference>
<dbReference type="PANTHER" id="PTHR47649:SF1">
    <property type="entry name" value="RIBONUCLEASE D"/>
    <property type="match status" value="1"/>
</dbReference>
<evidence type="ECO:0000256" key="6">
    <source>
        <dbReference type="HAMAP-Rule" id="MF_01899"/>
    </source>
</evidence>
<dbReference type="InterPro" id="IPR044876">
    <property type="entry name" value="HRDC_dom_sf"/>
</dbReference>
<comment type="similarity">
    <text evidence="6">Belongs to the RNase D family.</text>
</comment>
<comment type="function">
    <text evidence="6">Exonuclease involved in the 3' processing of various precursor tRNAs. Initiates hydrolysis at the 3'-terminus of an RNA molecule and releases 5'-mononucleotides.</text>
</comment>
<evidence type="ECO:0000259" key="7">
    <source>
        <dbReference type="PROSITE" id="PS50967"/>
    </source>
</evidence>
<evidence type="ECO:0000256" key="1">
    <source>
        <dbReference type="ARBA" id="ARBA00022490"/>
    </source>
</evidence>
<comment type="cofactor">
    <cofactor evidence="6">
        <name>a divalent metal cation</name>
        <dbReference type="ChEBI" id="CHEBI:60240"/>
    </cofactor>
</comment>
<dbReference type="Proteomes" id="UP001589789">
    <property type="component" value="Unassembled WGS sequence"/>
</dbReference>
<gene>
    <name evidence="6 8" type="primary">rnd</name>
    <name evidence="8" type="ORF">ACFFIC_17545</name>
</gene>
<accession>A0ABV6IUP6</accession>
<dbReference type="PANTHER" id="PTHR47649">
    <property type="entry name" value="RIBONUCLEASE D"/>
    <property type="match status" value="1"/>
</dbReference>
<evidence type="ECO:0000256" key="2">
    <source>
        <dbReference type="ARBA" id="ARBA00022694"/>
    </source>
</evidence>
<dbReference type="HAMAP" id="MF_01899">
    <property type="entry name" value="RNase_D"/>
    <property type="match status" value="1"/>
</dbReference>
<dbReference type="InterPro" id="IPR002121">
    <property type="entry name" value="HRDC_dom"/>
</dbReference>
<keyword evidence="9" id="KW-1185">Reference proteome</keyword>
<dbReference type="RefSeq" id="WP_377052673.1">
    <property type="nucleotide sequence ID" value="NZ_JBHLVZ010000060.1"/>
</dbReference>